<protein>
    <submittedName>
        <fullName evidence="1">Exo-alpha-sialidase</fullName>
    </submittedName>
</protein>
<name>A0ABN1G9B5_9ACTN</name>
<evidence type="ECO:0000313" key="2">
    <source>
        <dbReference type="Proteomes" id="UP001500957"/>
    </source>
</evidence>
<dbReference type="Pfam" id="PF02012">
    <property type="entry name" value="BNR"/>
    <property type="match status" value="1"/>
</dbReference>
<sequence length="366" mass="39336">MSSALVAIGTAKGLFLARSDDDRRSWSLTGPHFGMSEVYSAAIDTRGGRTRILAGAMSWHWGPMVVRSDDLGATWVDTERGAVRFPEGTDAAVARVWQLAPAPADQPGVVYAGVEPSALFRSTDGGETFSLVEGLWNHPHRKEWQPGGGGQALHTVLPHPTHPDRVLVAMSTGGVYRTTDGGESWSPANRGIEADFLPGDEPEFGQCVHKVARNPQRPEQLFAQNHGGVYRSDDGGDRWVSIVEGLPADFGFPMVADPNVPGSVFVFPIVSGEERFPPERKCRVYRTDDAGATWSALTNGLPADPHYGAVLRDGMCADDADPVGVYFGNRNGEVYATADRGESWQQIAAHLPPVLCVKAAVLPEPA</sequence>
<evidence type="ECO:0000313" key="1">
    <source>
        <dbReference type="EMBL" id="GAA0606682.1"/>
    </source>
</evidence>
<dbReference type="EMBL" id="BAAAHE010000006">
    <property type="protein sequence ID" value="GAA0606682.1"/>
    <property type="molecule type" value="Genomic_DNA"/>
</dbReference>
<dbReference type="InterPro" id="IPR052025">
    <property type="entry name" value="Xyloglucanase_GH74"/>
</dbReference>
<proteinExistence type="predicted"/>
<dbReference type="Gene3D" id="2.130.10.10">
    <property type="entry name" value="YVTN repeat-like/Quinoprotein amine dehydrogenase"/>
    <property type="match status" value="1"/>
</dbReference>
<dbReference type="Proteomes" id="UP001500957">
    <property type="component" value="Unassembled WGS sequence"/>
</dbReference>
<comment type="caution">
    <text evidence="1">The sequence shown here is derived from an EMBL/GenBank/DDBJ whole genome shotgun (WGS) entry which is preliminary data.</text>
</comment>
<dbReference type="InterPro" id="IPR002860">
    <property type="entry name" value="BNR_rpt"/>
</dbReference>
<accession>A0ABN1G9B5</accession>
<keyword evidence="2" id="KW-1185">Reference proteome</keyword>
<organism evidence="1 2">
    <name type="scientific">Sporichthya brevicatena</name>
    <dbReference type="NCBI Taxonomy" id="171442"/>
    <lineage>
        <taxon>Bacteria</taxon>
        <taxon>Bacillati</taxon>
        <taxon>Actinomycetota</taxon>
        <taxon>Actinomycetes</taxon>
        <taxon>Sporichthyales</taxon>
        <taxon>Sporichthyaceae</taxon>
        <taxon>Sporichthya</taxon>
    </lineage>
</organism>
<gene>
    <name evidence="1" type="ORF">GCM10009547_05810</name>
</gene>
<dbReference type="CDD" id="cd15482">
    <property type="entry name" value="Sialidase_non-viral"/>
    <property type="match status" value="1"/>
</dbReference>
<dbReference type="PANTHER" id="PTHR43739">
    <property type="entry name" value="XYLOGLUCANASE (EUROFUNG)"/>
    <property type="match status" value="1"/>
</dbReference>
<dbReference type="InterPro" id="IPR015943">
    <property type="entry name" value="WD40/YVTN_repeat-like_dom_sf"/>
</dbReference>
<dbReference type="SUPFAM" id="SSF110296">
    <property type="entry name" value="Oligoxyloglucan reducing end-specific cellobiohydrolase"/>
    <property type="match status" value="1"/>
</dbReference>
<dbReference type="RefSeq" id="WP_344601406.1">
    <property type="nucleotide sequence ID" value="NZ_BAAAHE010000006.1"/>
</dbReference>
<reference evidence="1 2" key="1">
    <citation type="journal article" date="2019" name="Int. J. Syst. Evol. Microbiol.">
        <title>The Global Catalogue of Microorganisms (GCM) 10K type strain sequencing project: providing services to taxonomists for standard genome sequencing and annotation.</title>
        <authorList>
            <consortium name="The Broad Institute Genomics Platform"/>
            <consortium name="The Broad Institute Genome Sequencing Center for Infectious Disease"/>
            <person name="Wu L."/>
            <person name="Ma J."/>
        </authorList>
    </citation>
    <scope>NUCLEOTIDE SEQUENCE [LARGE SCALE GENOMIC DNA]</scope>
    <source>
        <strain evidence="1 2">JCM 10671</strain>
    </source>
</reference>
<dbReference type="PANTHER" id="PTHR43739:SF5">
    <property type="entry name" value="EXO-ALPHA-SIALIDASE"/>
    <property type="match status" value="1"/>
</dbReference>